<dbReference type="EnsemblProtists" id="EOD31611">
    <property type="protein sequence ID" value="EOD31611"/>
    <property type="gene ID" value="EMIHUDRAFT_253497"/>
</dbReference>
<proteinExistence type="predicted"/>
<accession>A0A0D3K776</accession>
<keyword evidence="2" id="KW-1185">Reference proteome</keyword>
<evidence type="ECO:0000313" key="2">
    <source>
        <dbReference type="Proteomes" id="UP000013827"/>
    </source>
</evidence>
<dbReference type="HOGENOM" id="CLU_957912_0_0_1"/>
<dbReference type="PaxDb" id="2903-EOD31611"/>
<protein>
    <submittedName>
        <fullName evidence="1">Uncharacterized protein</fullName>
    </submittedName>
</protein>
<dbReference type="RefSeq" id="XP_005784040.1">
    <property type="nucleotide sequence ID" value="XM_005783983.1"/>
</dbReference>
<dbReference type="Proteomes" id="UP000013827">
    <property type="component" value="Unassembled WGS sequence"/>
</dbReference>
<name>A0A0D3K776_EMIH1</name>
<dbReference type="GeneID" id="17276886"/>
<dbReference type="AlphaFoldDB" id="A0A0D3K776"/>
<sequence>MIRRLGLPAFQRRGLCTVEINSVARIVRMHVAGESQAAKADKAVLAIKRALEEAQAAKEIQGFTKVVRTVCKTEWAYEGAIVFDSLDNFKAYMESDFREKTMKPLLAHVAVRRAVEPARDGSADREEEDKDKGDVGGCALRELERRDADQARLYQYWGYAWVYAATIANATFAVRDTGKSAYELKTGQRPKMNMFYPWACKMIVKRPSASTLWNGIEYRAPTSDLMPDKRVCLHRVHARHVHGEHDARVREDERDRLGHVDVIHRAEHVARDLAVDRLERVLLDGVLCSAT</sequence>
<reference evidence="1" key="2">
    <citation type="submission" date="2024-10" db="UniProtKB">
        <authorList>
            <consortium name="EnsemblProtists"/>
        </authorList>
    </citation>
    <scope>IDENTIFICATION</scope>
</reference>
<evidence type="ECO:0000313" key="1">
    <source>
        <dbReference type="EnsemblProtists" id="EOD31611"/>
    </source>
</evidence>
<organism evidence="1 2">
    <name type="scientific">Emiliania huxleyi (strain CCMP1516)</name>
    <dbReference type="NCBI Taxonomy" id="280463"/>
    <lineage>
        <taxon>Eukaryota</taxon>
        <taxon>Haptista</taxon>
        <taxon>Haptophyta</taxon>
        <taxon>Prymnesiophyceae</taxon>
        <taxon>Isochrysidales</taxon>
        <taxon>Noelaerhabdaceae</taxon>
        <taxon>Emiliania</taxon>
    </lineage>
</organism>
<dbReference type="KEGG" id="ehx:EMIHUDRAFT_253497"/>
<reference evidence="2" key="1">
    <citation type="journal article" date="2013" name="Nature">
        <title>Pan genome of the phytoplankton Emiliania underpins its global distribution.</title>
        <authorList>
            <person name="Read B.A."/>
            <person name="Kegel J."/>
            <person name="Klute M.J."/>
            <person name="Kuo A."/>
            <person name="Lefebvre S.C."/>
            <person name="Maumus F."/>
            <person name="Mayer C."/>
            <person name="Miller J."/>
            <person name="Monier A."/>
            <person name="Salamov A."/>
            <person name="Young J."/>
            <person name="Aguilar M."/>
            <person name="Claverie J.M."/>
            <person name="Frickenhaus S."/>
            <person name="Gonzalez K."/>
            <person name="Herman E.K."/>
            <person name="Lin Y.C."/>
            <person name="Napier J."/>
            <person name="Ogata H."/>
            <person name="Sarno A.F."/>
            <person name="Shmutz J."/>
            <person name="Schroeder D."/>
            <person name="de Vargas C."/>
            <person name="Verret F."/>
            <person name="von Dassow P."/>
            <person name="Valentin K."/>
            <person name="Van de Peer Y."/>
            <person name="Wheeler G."/>
            <person name="Dacks J.B."/>
            <person name="Delwiche C.F."/>
            <person name="Dyhrman S.T."/>
            <person name="Glockner G."/>
            <person name="John U."/>
            <person name="Richards T."/>
            <person name="Worden A.Z."/>
            <person name="Zhang X."/>
            <person name="Grigoriev I.V."/>
            <person name="Allen A.E."/>
            <person name="Bidle K."/>
            <person name="Borodovsky M."/>
            <person name="Bowler C."/>
            <person name="Brownlee C."/>
            <person name="Cock J.M."/>
            <person name="Elias M."/>
            <person name="Gladyshev V.N."/>
            <person name="Groth M."/>
            <person name="Guda C."/>
            <person name="Hadaegh A."/>
            <person name="Iglesias-Rodriguez M.D."/>
            <person name="Jenkins J."/>
            <person name="Jones B.M."/>
            <person name="Lawson T."/>
            <person name="Leese F."/>
            <person name="Lindquist E."/>
            <person name="Lobanov A."/>
            <person name="Lomsadze A."/>
            <person name="Malik S.B."/>
            <person name="Marsh M.E."/>
            <person name="Mackinder L."/>
            <person name="Mock T."/>
            <person name="Mueller-Roeber B."/>
            <person name="Pagarete A."/>
            <person name="Parker M."/>
            <person name="Probert I."/>
            <person name="Quesneville H."/>
            <person name="Raines C."/>
            <person name="Rensing S.A."/>
            <person name="Riano-Pachon D.M."/>
            <person name="Richier S."/>
            <person name="Rokitta S."/>
            <person name="Shiraiwa Y."/>
            <person name="Soanes D.M."/>
            <person name="van der Giezen M."/>
            <person name="Wahlund T.M."/>
            <person name="Williams B."/>
            <person name="Wilson W."/>
            <person name="Wolfe G."/>
            <person name="Wurch L.L."/>
        </authorList>
    </citation>
    <scope>NUCLEOTIDE SEQUENCE</scope>
</reference>